<dbReference type="OrthoDB" id="47059at2759"/>
<gene>
    <name evidence="12" type="ORF">A1O1_02601</name>
</gene>
<dbReference type="PROSITE" id="PS51820">
    <property type="entry name" value="PA14"/>
    <property type="match status" value="1"/>
</dbReference>
<dbReference type="PANTHER" id="PTHR42715:SF3">
    <property type="entry name" value="BETA-GLUCOSIDASE B-RELATED"/>
    <property type="match status" value="1"/>
</dbReference>
<dbReference type="eggNOG" id="ENOG502QR4D">
    <property type="taxonomic scope" value="Eukaryota"/>
</dbReference>
<dbReference type="SMART" id="SM00758">
    <property type="entry name" value="PA14"/>
    <property type="match status" value="1"/>
</dbReference>
<evidence type="ECO:0000256" key="5">
    <source>
        <dbReference type="ARBA" id="ARBA00022801"/>
    </source>
</evidence>
<evidence type="ECO:0000256" key="10">
    <source>
        <dbReference type="RuleBase" id="RU361161"/>
    </source>
</evidence>
<dbReference type="AlphaFoldDB" id="W9YNR7"/>
<accession>W9YNR7</accession>
<comment type="catalytic activity">
    <reaction evidence="1 10">
        <text>Hydrolysis of terminal, non-reducing beta-D-glucosyl residues with release of beta-D-glucose.</text>
        <dbReference type="EC" id="3.2.1.21"/>
    </reaction>
</comment>
<evidence type="ECO:0000313" key="13">
    <source>
        <dbReference type="Proteomes" id="UP000019484"/>
    </source>
</evidence>
<dbReference type="SUPFAM" id="SSF52279">
    <property type="entry name" value="Beta-D-glucan exohydrolase, C-terminal domain"/>
    <property type="match status" value="1"/>
</dbReference>
<evidence type="ECO:0000313" key="12">
    <source>
        <dbReference type="EMBL" id="EXJ94208.1"/>
    </source>
</evidence>
<evidence type="ECO:0000256" key="6">
    <source>
        <dbReference type="ARBA" id="ARBA00023180"/>
    </source>
</evidence>
<dbReference type="UniPathway" id="UPA00696"/>
<dbReference type="Pfam" id="PF14310">
    <property type="entry name" value="Fn3-like"/>
    <property type="match status" value="1"/>
</dbReference>
<dbReference type="Gene3D" id="2.60.120.260">
    <property type="entry name" value="Galactose-binding domain-like"/>
    <property type="match status" value="1"/>
</dbReference>
<dbReference type="Pfam" id="PF07691">
    <property type="entry name" value="PA14"/>
    <property type="match status" value="1"/>
</dbReference>
<dbReference type="SUPFAM" id="SSF56988">
    <property type="entry name" value="Anthrax protective antigen"/>
    <property type="match status" value="1"/>
</dbReference>
<dbReference type="PANTHER" id="PTHR42715">
    <property type="entry name" value="BETA-GLUCOSIDASE"/>
    <property type="match status" value="1"/>
</dbReference>
<dbReference type="InterPro" id="IPR019800">
    <property type="entry name" value="Glyco_hydro_3_AS"/>
</dbReference>
<evidence type="ECO:0000256" key="4">
    <source>
        <dbReference type="ARBA" id="ARBA00012744"/>
    </source>
</evidence>
<dbReference type="EC" id="3.2.1.21" evidence="4 10"/>
<evidence type="ECO:0000256" key="8">
    <source>
        <dbReference type="ARBA" id="ARBA00023295"/>
    </source>
</evidence>
<reference evidence="12 13" key="1">
    <citation type="submission" date="2013-03" db="EMBL/GenBank/DDBJ databases">
        <title>The Genome Sequence of Capronia coronata CBS 617.96.</title>
        <authorList>
            <consortium name="The Broad Institute Genomics Platform"/>
            <person name="Cuomo C."/>
            <person name="de Hoog S."/>
            <person name="Gorbushina A."/>
            <person name="Walker B."/>
            <person name="Young S.K."/>
            <person name="Zeng Q."/>
            <person name="Gargeya S."/>
            <person name="Fitzgerald M."/>
            <person name="Haas B."/>
            <person name="Abouelleil A."/>
            <person name="Allen A.W."/>
            <person name="Alvarado L."/>
            <person name="Arachchi H.M."/>
            <person name="Berlin A.M."/>
            <person name="Chapman S.B."/>
            <person name="Gainer-Dewar J."/>
            <person name="Goldberg J."/>
            <person name="Griggs A."/>
            <person name="Gujja S."/>
            <person name="Hansen M."/>
            <person name="Howarth C."/>
            <person name="Imamovic A."/>
            <person name="Ireland A."/>
            <person name="Larimer J."/>
            <person name="McCowan C."/>
            <person name="Murphy C."/>
            <person name="Pearson M."/>
            <person name="Poon T.W."/>
            <person name="Priest M."/>
            <person name="Roberts A."/>
            <person name="Saif S."/>
            <person name="Shea T."/>
            <person name="Sisk P."/>
            <person name="Sykes S."/>
            <person name="Wortman J."/>
            <person name="Nusbaum C."/>
            <person name="Birren B."/>
        </authorList>
    </citation>
    <scope>NUCLEOTIDE SEQUENCE [LARGE SCALE GENOMIC DNA]</scope>
    <source>
        <strain evidence="12 13">CBS 617.96</strain>
    </source>
</reference>
<dbReference type="STRING" id="1182541.W9YNR7"/>
<organism evidence="12 13">
    <name type="scientific">Capronia coronata CBS 617.96</name>
    <dbReference type="NCBI Taxonomy" id="1182541"/>
    <lineage>
        <taxon>Eukaryota</taxon>
        <taxon>Fungi</taxon>
        <taxon>Dikarya</taxon>
        <taxon>Ascomycota</taxon>
        <taxon>Pezizomycotina</taxon>
        <taxon>Eurotiomycetes</taxon>
        <taxon>Chaetothyriomycetidae</taxon>
        <taxon>Chaetothyriales</taxon>
        <taxon>Herpotrichiellaceae</taxon>
        <taxon>Capronia</taxon>
    </lineage>
</organism>
<keyword evidence="5 10" id="KW-0378">Hydrolase</keyword>
<dbReference type="InterPro" id="IPR001764">
    <property type="entry name" value="Glyco_hydro_3_N"/>
</dbReference>
<dbReference type="Proteomes" id="UP000019484">
    <property type="component" value="Unassembled WGS sequence"/>
</dbReference>
<proteinExistence type="inferred from homology"/>
<dbReference type="EMBL" id="AMWN01000002">
    <property type="protein sequence ID" value="EXJ94208.1"/>
    <property type="molecule type" value="Genomic_DNA"/>
</dbReference>
<dbReference type="GO" id="GO:0030245">
    <property type="term" value="P:cellulose catabolic process"/>
    <property type="evidence" value="ECO:0007669"/>
    <property type="project" value="UniProtKB-UniPathway"/>
</dbReference>
<comment type="pathway">
    <text evidence="2 10">Glycan metabolism; cellulose degradation.</text>
</comment>
<dbReference type="InterPro" id="IPR037524">
    <property type="entry name" value="PA14/GLEYA"/>
</dbReference>
<dbReference type="InterPro" id="IPR011658">
    <property type="entry name" value="PA14_dom"/>
</dbReference>
<keyword evidence="6" id="KW-0325">Glycoprotein</keyword>
<dbReference type="GO" id="GO:0008422">
    <property type="term" value="F:beta-glucosidase activity"/>
    <property type="evidence" value="ECO:0007669"/>
    <property type="project" value="UniProtKB-EC"/>
</dbReference>
<evidence type="ECO:0000259" key="11">
    <source>
        <dbReference type="PROSITE" id="PS51820"/>
    </source>
</evidence>
<dbReference type="PRINTS" id="PR00133">
    <property type="entry name" value="GLHYDRLASE3"/>
</dbReference>
<dbReference type="InterPro" id="IPR026891">
    <property type="entry name" value="Fn3-like"/>
</dbReference>
<sequence length="864" mass="94511">MPSQGNPSRDVEHLLSLLTLEEKVSLLAGADEWQTQGIERLGVGVVKTTDGPAGARGKLMVDGPRAAFLPAPVLQAATWSKADLKWIGQLLCKEAKTKGAQVLLAPTMCGIRNPLGGRNFESFSEDPFLSGSLAIEYVAGLQETGEVQATAKHFVANEQEFERFSIDAIIEEKALREIYLRPFEMLVKSSTPPGCIMTAYNCVNGVHMDMNTRIVQGILRDEWKFDGLVMSDWGGTNSTIESVIAGCDLEMPGPGVRRGQKLLDALKSNKSADLPAAVDECCKRVLTLAKRMNLLGLSEAEVKASRRRPEISATTAADLQSLRKIVSYGHVLLKNSSGTLPLSPNTLQRKKVAFVGPNSKTCTAGGGGSASMNPQYQSHPLDAFKATTAKLGLDVEVHYAMGAYSNKWLPLTSSDQWSAQSSQQGQSMFKLEFFANADFGGPVVDTQYRNNSSIDLTDSGPASLREVAKPYSVRATSYLRPTASGKHNLSITSVGDSRLFVDGKLLIDNYNWTERGEAFYAFSSVEVSAAMEMTAGQTYNIVIETASRMSGEVDRDNPVHVWSMQPSVRVGYLEELPRDMVSEALTLANRCDYTIVAIGLTDEWESEGYDRQTMSLPGNQDQLVQTLLEQANRPESIIVVNQSGSPVEMPWAEQAPTILQAWYGGQEAGNALADVLLGLTSPSGHLPISWPRRYADLHFSNHAEVWPGVGGRVVYSEGTNVGYRWYLNEGVDPQWWFGHGLGYTSFTTSVVEVINHPQDQGWDIVVDVHNTGSFDGQQVVQVYSWPEQDPKAKELRAFEKTGSLRPGTKQRVTICVKMRDMAHWIEGQWVLEAGKYLLGLGEHAGAVDVVAAVDYVPQTTVWGV</sequence>
<dbReference type="Gene3D" id="3.20.20.300">
    <property type="entry name" value="Glycoside hydrolase, family 3, N-terminal domain"/>
    <property type="match status" value="1"/>
</dbReference>
<keyword evidence="8 10" id="KW-0326">Glycosidase</keyword>
<keyword evidence="13" id="KW-1185">Reference proteome</keyword>
<dbReference type="Pfam" id="PF00933">
    <property type="entry name" value="Glyco_hydro_3"/>
    <property type="match status" value="1"/>
</dbReference>
<dbReference type="InterPro" id="IPR036881">
    <property type="entry name" value="Glyco_hydro_3_C_sf"/>
</dbReference>
<protein>
    <recommendedName>
        <fullName evidence="4 10">beta-glucosidase</fullName>
        <ecNumber evidence="4 10">3.2.1.21</ecNumber>
    </recommendedName>
</protein>
<dbReference type="Pfam" id="PF01915">
    <property type="entry name" value="Glyco_hydro_3_C"/>
    <property type="match status" value="1"/>
</dbReference>
<dbReference type="GeneID" id="19157501"/>
<comment type="similarity">
    <text evidence="3 10">Belongs to the glycosyl hydrolase 3 family.</text>
</comment>
<dbReference type="RefSeq" id="XP_007721702.1">
    <property type="nucleotide sequence ID" value="XM_007723512.1"/>
</dbReference>
<evidence type="ECO:0000256" key="3">
    <source>
        <dbReference type="ARBA" id="ARBA00005336"/>
    </source>
</evidence>
<dbReference type="InterPro" id="IPR050288">
    <property type="entry name" value="Cellulose_deg_GH3"/>
</dbReference>
<evidence type="ECO:0000256" key="1">
    <source>
        <dbReference type="ARBA" id="ARBA00000448"/>
    </source>
</evidence>
<dbReference type="Gene3D" id="3.40.50.1700">
    <property type="entry name" value="Glycoside hydrolase family 3 C-terminal domain"/>
    <property type="match status" value="1"/>
</dbReference>
<feature type="domain" description="PA14" evidence="11">
    <location>
        <begin position="424"/>
        <end position="580"/>
    </location>
</feature>
<dbReference type="SUPFAM" id="SSF51445">
    <property type="entry name" value="(Trans)glycosidases"/>
    <property type="match status" value="1"/>
</dbReference>
<evidence type="ECO:0000256" key="2">
    <source>
        <dbReference type="ARBA" id="ARBA00004987"/>
    </source>
</evidence>
<keyword evidence="9 10" id="KW-0624">Polysaccharide degradation</keyword>
<evidence type="ECO:0000256" key="7">
    <source>
        <dbReference type="ARBA" id="ARBA00023277"/>
    </source>
</evidence>
<dbReference type="Gene3D" id="2.60.40.10">
    <property type="entry name" value="Immunoglobulins"/>
    <property type="match status" value="1"/>
</dbReference>
<dbReference type="PROSITE" id="PS00775">
    <property type="entry name" value="GLYCOSYL_HYDROL_F3"/>
    <property type="match status" value="1"/>
</dbReference>
<keyword evidence="7 10" id="KW-0119">Carbohydrate metabolism</keyword>
<dbReference type="HOGENOM" id="CLU_004542_4_0_1"/>
<dbReference type="SMART" id="SM01217">
    <property type="entry name" value="Fn3_like"/>
    <property type="match status" value="1"/>
</dbReference>
<name>W9YNR7_9EURO</name>
<evidence type="ECO:0000256" key="9">
    <source>
        <dbReference type="ARBA" id="ARBA00023326"/>
    </source>
</evidence>
<comment type="caution">
    <text evidence="12">The sequence shown here is derived from an EMBL/GenBank/DDBJ whole genome shotgun (WGS) entry which is preliminary data.</text>
</comment>
<dbReference type="InterPro" id="IPR013783">
    <property type="entry name" value="Ig-like_fold"/>
</dbReference>
<dbReference type="InterPro" id="IPR017853">
    <property type="entry name" value="GH"/>
</dbReference>
<dbReference type="InterPro" id="IPR002772">
    <property type="entry name" value="Glyco_hydro_3_C"/>
</dbReference>
<dbReference type="InterPro" id="IPR036962">
    <property type="entry name" value="Glyco_hydro_3_N_sf"/>
</dbReference>